<feature type="transmembrane region" description="Helical" evidence="8">
    <location>
        <begin position="153"/>
        <end position="173"/>
    </location>
</feature>
<keyword evidence="7 8" id="KW-0472">Membrane</keyword>
<dbReference type="PANTHER" id="PTHR30425:SF2">
    <property type="entry name" value="ABC TRANSPORTER PERMEASE PROTEIN YQGH-RELATED"/>
    <property type="match status" value="1"/>
</dbReference>
<sequence>MTSIKQELRHASKATREDVFGKVITYCCVAVIAVLVISILYFIASRGIATFTVNHVSLWSFISQTSWNPGLLDAHGQPQIGALAMMVTSFTVTILAAIIATPFALAVALYMTEIAPNRGARILQPVIELLVGIPSVVYGFIGLTVVVPYIRHLFGGTGMGILAGTLVLFVMILPTVTTLSVDALNALPGYLRDASLALGATRWQTIHKVLLRAATPRLLTAVIFGMARAFGEALAVQMVIGNAVLMPHGLVTPTATLTSQLTTQIGNTVMGTLPNNALWSLALVLLVMSLIFNLLIRFIGKRGQLS</sequence>
<dbReference type="PROSITE" id="PS50928">
    <property type="entry name" value="ABC_TM1"/>
    <property type="match status" value="1"/>
</dbReference>
<keyword evidence="12" id="KW-1185">Reference proteome</keyword>
<evidence type="ECO:0000256" key="1">
    <source>
        <dbReference type="ARBA" id="ARBA00004651"/>
    </source>
</evidence>
<dbReference type="GO" id="GO:0005886">
    <property type="term" value="C:plasma membrane"/>
    <property type="evidence" value="ECO:0007669"/>
    <property type="project" value="UniProtKB-SubCell"/>
</dbReference>
<dbReference type="OrthoDB" id="9785113at2"/>
<keyword evidence="3 8" id="KW-0813">Transport</keyword>
<comment type="similarity">
    <text evidence="2 9">Belongs to the binding-protein-dependent transport system permease family. CysTW subfamily.</text>
</comment>
<dbReference type="PATRIC" id="fig|1302272.5.peg.2383"/>
<evidence type="ECO:0000256" key="8">
    <source>
        <dbReference type="RuleBase" id="RU363032"/>
    </source>
</evidence>
<dbReference type="InterPro" id="IPR000515">
    <property type="entry name" value="MetI-like"/>
</dbReference>
<feature type="transmembrane region" description="Helical" evidence="8">
    <location>
        <begin position="218"/>
        <end position="240"/>
    </location>
</feature>
<keyword evidence="9" id="KW-0592">Phosphate transport</keyword>
<evidence type="ECO:0000256" key="5">
    <source>
        <dbReference type="ARBA" id="ARBA00022692"/>
    </source>
</evidence>
<dbReference type="EMBL" id="AZCX01000007">
    <property type="protein sequence ID" value="KRK47609.1"/>
    <property type="molecule type" value="Genomic_DNA"/>
</dbReference>
<feature type="transmembrane region" description="Helical" evidence="8">
    <location>
        <begin position="23"/>
        <end position="44"/>
    </location>
</feature>
<feature type="transmembrane region" description="Helical" evidence="8">
    <location>
        <begin position="277"/>
        <end position="296"/>
    </location>
</feature>
<dbReference type="Proteomes" id="UP000050911">
    <property type="component" value="Unassembled WGS sequence"/>
</dbReference>
<dbReference type="InterPro" id="IPR011864">
    <property type="entry name" value="Phosphate_PstC"/>
</dbReference>
<evidence type="ECO:0000256" key="4">
    <source>
        <dbReference type="ARBA" id="ARBA00022475"/>
    </source>
</evidence>
<comment type="caution">
    <text evidence="11">The sequence shown here is derived from an EMBL/GenBank/DDBJ whole genome shotgun (WGS) entry which is preliminary data.</text>
</comment>
<dbReference type="AlphaFoldDB" id="A0A0R1HPU0"/>
<protein>
    <recommendedName>
        <fullName evidence="9">Phosphate transport system permease protein</fullName>
    </recommendedName>
</protein>
<accession>A0A0R1HPU0</accession>
<dbReference type="InterPro" id="IPR051124">
    <property type="entry name" value="Phosphate_Transport_Permease"/>
</dbReference>
<comment type="subcellular location">
    <subcellularLocation>
        <location evidence="1 8">Cell membrane</location>
        <topology evidence="1 8">Multi-pass membrane protein</topology>
    </subcellularLocation>
</comment>
<keyword evidence="4 9" id="KW-1003">Cell membrane</keyword>
<keyword evidence="6 8" id="KW-1133">Transmembrane helix</keyword>
<evidence type="ECO:0000256" key="7">
    <source>
        <dbReference type="ARBA" id="ARBA00023136"/>
    </source>
</evidence>
<keyword evidence="5 8" id="KW-0812">Transmembrane</keyword>
<evidence type="ECO:0000256" key="2">
    <source>
        <dbReference type="ARBA" id="ARBA00007069"/>
    </source>
</evidence>
<evidence type="ECO:0000313" key="12">
    <source>
        <dbReference type="Proteomes" id="UP000050911"/>
    </source>
</evidence>
<dbReference type="GO" id="GO:0005315">
    <property type="term" value="F:phosphate transmembrane transporter activity"/>
    <property type="evidence" value="ECO:0007669"/>
    <property type="project" value="InterPro"/>
</dbReference>
<dbReference type="SUPFAM" id="SSF161098">
    <property type="entry name" value="MetI-like"/>
    <property type="match status" value="1"/>
</dbReference>
<evidence type="ECO:0000256" key="6">
    <source>
        <dbReference type="ARBA" id="ARBA00022989"/>
    </source>
</evidence>
<feature type="transmembrane region" description="Helical" evidence="8">
    <location>
        <begin position="122"/>
        <end position="147"/>
    </location>
</feature>
<name>A0A0R1HPU0_9LACO</name>
<evidence type="ECO:0000313" key="11">
    <source>
        <dbReference type="EMBL" id="KRK47609.1"/>
    </source>
</evidence>
<dbReference type="Pfam" id="PF00528">
    <property type="entry name" value="BPD_transp_1"/>
    <property type="match status" value="1"/>
</dbReference>
<gene>
    <name evidence="11" type="ORF">FC96_GL002332</name>
</gene>
<organism evidence="11 12">
    <name type="scientific">Secundilactobacillus kimchicus JCM 15530</name>
    <dbReference type="NCBI Taxonomy" id="1302272"/>
    <lineage>
        <taxon>Bacteria</taxon>
        <taxon>Bacillati</taxon>
        <taxon>Bacillota</taxon>
        <taxon>Bacilli</taxon>
        <taxon>Lactobacillales</taxon>
        <taxon>Lactobacillaceae</taxon>
        <taxon>Secundilactobacillus</taxon>
    </lineage>
</organism>
<feature type="domain" description="ABC transmembrane type-1" evidence="10">
    <location>
        <begin position="86"/>
        <end position="296"/>
    </location>
</feature>
<proteinExistence type="inferred from homology"/>
<feature type="transmembrane region" description="Helical" evidence="8">
    <location>
        <begin position="80"/>
        <end position="110"/>
    </location>
</feature>
<dbReference type="PANTHER" id="PTHR30425">
    <property type="entry name" value="PHOSPHATE TRANSPORT SYSTEM PERMEASE PROTEIN PST"/>
    <property type="match status" value="1"/>
</dbReference>
<dbReference type="CDD" id="cd06261">
    <property type="entry name" value="TM_PBP2"/>
    <property type="match status" value="1"/>
</dbReference>
<evidence type="ECO:0000256" key="9">
    <source>
        <dbReference type="RuleBase" id="RU363054"/>
    </source>
</evidence>
<dbReference type="STRING" id="1302272.FC96_GL002332"/>
<dbReference type="RefSeq" id="WP_056942774.1">
    <property type="nucleotide sequence ID" value="NZ_AZCX01000007.1"/>
</dbReference>
<reference evidence="11 12" key="1">
    <citation type="journal article" date="2015" name="Genome Announc.">
        <title>Expanding the biotechnology potential of lactobacilli through comparative genomics of 213 strains and associated genera.</title>
        <authorList>
            <person name="Sun Z."/>
            <person name="Harris H.M."/>
            <person name="McCann A."/>
            <person name="Guo C."/>
            <person name="Argimon S."/>
            <person name="Zhang W."/>
            <person name="Yang X."/>
            <person name="Jeffery I.B."/>
            <person name="Cooney J.C."/>
            <person name="Kagawa T.F."/>
            <person name="Liu W."/>
            <person name="Song Y."/>
            <person name="Salvetti E."/>
            <person name="Wrobel A."/>
            <person name="Rasinkangas P."/>
            <person name="Parkhill J."/>
            <person name="Rea M.C."/>
            <person name="O'Sullivan O."/>
            <person name="Ritari J."/>
            <person name="Douillard F.P."/>
            <person name="Paul Ross R."/>
            <person name="Yang R."/>
            <person name="Briner A.E."/>
            <person name="Felis G.E."/>
            <person name="de Vos W.M."/>
            <person name="Barrangou R."/>
            <person name="Klaenhammer T.R."/>
            <person name="Caufield P.W."/>
            <person name="Cui Y."/>
            <person name="Zhang H."/>
            <person name="O'Toole P.W."/>
        </authorList>
    </citation>
    <scope>NUCLEOTIDE SEQUENCE [LARGE SCALE GENOMIC DNA]</scope>
    <source>
        <strain evidence="11 12">JCM 15530</strain>
    </source>
</reference>
<dbReference type="InterPro" id="IPR035906">
    <property type="entry name" value="MetI-like_sf"/>
</dbReference>
<evidence type="ECO:0000256" key="3">
    <source>
        <dbReference type="ARBA" id="ARBA00022448"/>
    </source>
</evidence>
<evidence type="ECO:0000259" key="10">
    <source>
        <dbReference type="PROSITE" id="PS50928"/>
    </source>
</evidence>
<dbReference type="Gene3D" id="1.10.3720.10">
    <property type="entry name" value="MetI-like"/>
    <property type="match status" value="1"/>
</dbReference>
<comment type="function">
    <text evidence="9">Part of the binding-protein-dependent transport system for phosphate; probably responsible for the translocation of the substrate across the membrane.</text>
</comment>
<dbReference type="NCBIfam" id="TIGR02138">
    <property type="entry name" value="phosphate_pstC"/>
    <property type="match status" value="1"/>
</dbReference>
<dbReference type="GO" id="GO:0006817">
    <property type="term" value="P:phosphate ion transport"/>
    <property type="evidence" value="ECO:0007669"/>
    <property type="project" value="UniProtKB-KW"/>
</dbReference>